<gene>
    <name evidence="2" type="ORF">UCREL1_11531</name>
</gene>
<accession>M7SBK8</accession>
<evidence type="ECO:0000313" key="3">
    <source>
        <dbReference type="Proteomes" id="UP000012174"/>
    </source>
</evidence>
<proteinExistence type="predicted"/>
<dbReference type="Proteomes" id="UP000012174">
    <property type="component" value="Unassembled WGS sequence"/>
</dbReference>
<dbReference type="HOGENOM" id="CLU_2333606_0_0_1"/>
<dbReference type="OrthoDB" id="3641178at2759"/>
<dbReference type="EMBL" id="KB707587">
    <property type="protein sequence ID" value="EMR61537.1"/>
    <property type="molecule type" value="Genomic_DNA"/>
</dbReference>
<evidence type="ECO:0000256" key="1">
    <source>
        <dbReference type="SAM" id="MobiDB-lite"/>
    </source>
</evidence>
<reference evidence="3" key="1">
    <citation type="journal article" date="2013" name="Genome Announc.">
        <title>Draft genome sequence of the grapevine dieback fungus Eutypa lata UCR-EL1.</title>
        <authorList>
            <person name="Blanco-Ulate B."/>
            <person name="Rolshausen P.E."/>
            <person name="Cantu D."/>
        </authorList>
    </citation>
    <scope>NUCLEOTIDE SEQUENCE [LARGE SCALE GENOMIC DNA]</scope>
    <source>
        <strain evidence="3">UCR-EL1</strain>
    </source>
</reference>
<name>M7SBK8_EUTLA</name>
<protein>
    <submittedName>
        <fullName evidence="2">Uncharacterized protein</fullName>
    </submittedName>
</protein>
<dbReference type="AlphaFoldDB" id="M7SBK8"/>
<organism evidence="2 3">
    <name type="scientific">Eutypa lata (strain UCR-EL1)</name>
    <name type="common">Grapevine dieback disease fungus</name>
    <name type="synonym">Eutypa armeniacae</name>
    <dbReference type="NCBI Taxonomy" id="1287681"/>
    <lineage>
        <taxon>Eukaryota</taxon>
        <taxon>Fungi</taxon>
        <taxon>Dikarya</taxon>
        <taxon>Ascomycota</taxon>
        <taxon>Pezizomycotina</taxon>
        <taxon>Sordariomycetes</taxon>
        <taxon>Xylariomycetidae</taxon>
        <taxon>Xylariales</taxon>
        <taxon>Diatrypaceae</taxon>
        <taxon>Eutypa</taxon>
    </lineage>
</organism>
<sequence>MPRKPPGPTHSHSYSYSQRPGTSLSMSGGSSVGMGIGRPASAASTRNSAMMLMGGSAARDEGMQQRIERLRASGWQRKRFDTRRYEALREQVLGELGN</sequence>
<dbReference type="KEGG" id="ela:UCREL1_11531"/>
<evidence type="ECO:0000313" key="2">
    <source>
        <dbReference type="EMBL" id="EMR61537.1"/>
    </source>
</evidence>
<feature type="region of interest" description="Disordered" evidence="1">
    <location>
        <begin position="1"/>
        <end position="47"/>
    </location>
</feature>
<keyword evidence="3" id="KW-1185">Reference proteome</keyword>
<feature type="compositionally biased region" description="Polar residues" evidence="1">
    <location>
        <begin position="10"/>
        <end position="20"/>
    </location>
</feature>